<dbReference type="RefSeq" id="WP_145049131.1">
    <property type="nucleotide sequence ID" value="NZ_CP036433.1"/>
</dbReference>
<proteinExistence type="predicted"/>
<evidence type="ECO:0000313" key="2">
    <source>
        <dbReference type="EMBL" id="QDU92835.1"/>
    </source>
</evidence>
<keyword evidence="3" id="KW-1185">Reference proteome</keyword>
<dbReference type="InterPro" id="IPR008775">
    <property type="entry name" value="Phytyl_CoA_dOase-like"/>
</dbReference>
<organism evidence="2 3">
    <name type="scientific">Lignipirellula cremea</name>
    <dbReference type="NCBI Taxonomy" id="2528010"/>
    <lineage>
        <taxon>Bacteria</taxon>
        <taxon>Pseudomonadati</taxon>
        <taxon>Planctomycetota</taxon>
        <taxon>Planctomycetia</taxon>
        <taxon>Pirellulales</taxon>
        <taxon>Pirellulaceae</taxon>
        <taxon>Lignipirellula</taxon>
    </lineage>
</organism>
<dbReference type="GO" id="GO:0016706">
    <property type="term" value="F:2-oxoglutarate-dependent dioxygenase activity"/>
    <property type="evidence" value="ECO:0007669"/>
    <property type="project" value="UniProtKB-ARBA"/>
</dbReference>
<evidence type="ECO:0000256" key="1">
    <source>
        <dbReference type="ARBA" id="ARBA00001954"/>
    </source>
</evidence>
<dbReference type="Gene3D" id="2.60.120.620">
    <property type="entry name" value="q2cbj1_9rhob like domain"/>
    <property type="match status" value="1"/>
</dbReference>
<dbReference type="PANTHER" id="PTHR20883:SF48">
    <property type="entry name" value="ECTOINE DIOXYGENASE"/>
    <property type="match status" value="1"/>
</dbReference>
<dbReference type="OrthoDB" id="9814777at2"/>
<dbReference type="KEGG" id="lcre:Pla8534_06080"/>
<keyword evidence="2" id="KW-0223">Dioxygenase</keyword>
<gene>
    <name evidence="2" type="ORF">Pla8534_06080</name>
</gene>
<dbReference type="AlphaFoldDB" id="A0A518DLY1"/>
<dbReference type="PANTHER" id="PTHR20883">
    <property type="entry name" value="PHYTANOYL-COA DIOXYGENASE DOMAIN CONTAINING 1"/>
    <property type="match status" value="1"/>
</dbReference>
<comment type="cofactor">
    <cofactor evidence="1">
        <name>Fe(2+)</name>
        <dbReference type="ChEBI" id="CHEBI:29033"/>
    </cofactor>
</comment>
<evidence type="ECO:0000313" key="3">
    <source>
        <dbReference type="Proteomes" id="UP000317648"/>
    </source>
</evidence>
<sequence>MDRQPQFSMTPEIDQLSQTPREFCFIPADPTAPTTLTRKQVAHYNEQGYVKGLTIFSPEEMLDLRAYFDQLLADVLAAGGDSYSISTAHLKHGRVYDLLGHPRIVAYVQDLLGEHVIGWGSHFFCKMPHDGKQVDWHQDATYWPFSHTRTVTVWLAIDDADRENACMQFLAGSHHQGVLPFRESSNQSNVLNQAIDVGDRYGDPIDVELPAGQISLHNDLLVHGSQANDSDRRRCGLTLRYCAAEVRAGLDWNQKGIVVAGADPSGHWANPPRPASD</sequence>
<dbReference type="Proteomes" id="UP000317648">
    <property type="component" value="Chromosome"/>
</dbReference>
<accession>A0A518DLY1</accession>
<dbReference type="Pfam" id="PF05721">
    <property type="entry name" value="PhyH"/>
    <property type="match status" value="1"/>
</dbReference>
<reference evidence="2 3" key="1">
    <citation type="submission" date="2019-02" db="EMBL/GenBank/DDBJ databases">
        <title>Deep-cultivation of Planctomycetes and their phenomic and genomic characterization uncovers novel biology.</title>
        <authorList>
            <person name="Wiegand S."/>
            <person name="Jogler M."/>
            <person name="Boedeker C."/>
            <person name="Pinto D."/>
            <person name="Vollmers J."/>
            <person name="Rivas-Marin E."/>
            <person name="Kohn T."/>
            <person name="Peeters S.H."/>
            <person name="Heuer A."/>
            <person name="Rast P."/>
            <person name="Oberbeckmann S."/>
            <person name="Bunk B."/>
            <person name="Jeske O."/>
            <person name="Meyerdierks A."/>
            <person name="Storesund J.E."/>
            <person name="Kallscheuer N."/>
            <person name="Luecker S."/>
            <person name="Lage O.M."/>
            <person name="Pohl T."/>
            <person name="Merkel B.J."/>
            <person name="Hornburger P."/>
            <person name="Mueller R.-W."/>
            <person name="Bruemmer F."/>
            <person name="Labrenz M."/>
            <person name="Spormann A.M."/>
            <person name="Op den Camp H."/>
            <person name="Overmann J."/>
            <person name="Amann R."/>
            <person name="Jetten M.S.M."/>
            <person name="Mascher T."/>
            <person name="Medema M.H."/>
            <person name="Devos D.P."/>
            <person name="Kaster A.-K."/>
            <person name="Ovreas L."/>
            <person name="Rohde M."/>
            <person name="Galperin M.Y."/>
            <person name="Jogler C."/>
        </authorList>
    </citation>
    <scope>NUCLEOTIDE SEQUENCE [LARGE SCALE GENOMIC DNA]</scope>
    <source>
        <strain evidence="2 3">Pla85_3_4</strain>
    </source>
</reference>
<name>A0A518DLY1_9BACT</name>
<protein>
    <submittedName>
        <fullName evidence="2">Phytanoyl-CoA dioxygenase (PhyH)</fullName>
    </submittedName>
</protein>
<dbReference type="SUPFAM" id="SSF51197">
    <property type="entry name" value="Clavaminate synthase-like"/>
    <property type="match status" value="1"/>
</dbReference>
<keyword evidence="2" id="KW-0560">Oxidoreductase</keyword>
<dbReference type="EMBL" id="CP036433">
    <property type="protein sequence ID" value="QDU92835.1"/>
    <property type="molecule type" value="Genomic_DNA"/>
</dbReference>
<dbReference type="GO" id="GO:0005506">
    <property type="term" value="F:iron ion binding"/>
    <property type="evidence" value="ECO:0007669"/>
    <property type="project" value="UniProtKB-ARBA"/>
</dbReference>